<dbReference type="PANTHER" id="PTHR33606:SF3">
    <property type="entry name" value="PROTEIN YCII"/>
    <property type="match status" value="1"/>
</dbReference>
<evidence type="ECO:0000313" key="3">
    <source>
        <dbReference type="Proteomes" id="UP000015241"/>
    </source>
</evidence>
<dbReference type="InterPro" id="IPR005545">
    <property type="entry name" value="YCII"/>
</dbReference>
<dbReference type="SUPFAM" id="SSF54909">
    <property type="entry name" value="Dimeric alpha+beta barrel"/>
    <property type="match status" value="1"/>
</dbReference>
<dbReference type="HOGENOM" id="CLU_110355_2_1_1"/>
<dbReference type="InterPro" id="IPR051807">
    <property type="entry name" value="Sec-metab_biosynth-assoc"/>
</dbReference>
<dbReference type="PANTHER" id="PTHR33606">
    <property type="entry name" value="PROTEIN YCII"/>
    <property type="match status" value="1"/>
</dbReference>
<protein>
    <recommendedName>
        <fullName evidence="1">YCII-related domain-containing protein</fullName>
    </recommendedName>
</protein>
<dbReference type="Proteomes" id="UP000015241">
    <property type="component" value="Unassembled WGS sequence"/>
</dbReference>
<dbReference type="AlphaFoldDB" id="S8FDT1"/>
<dbReference type="InParanoid" id="S8FDT1"/>
<name>S8FDT1_FOMSC</name>
<accession>S8FDT1</accession>
<dbReference type="eggNOG" id="ENOG502RD5M">
    <property type="taxonomic scope" value="Eukaryota"/>
</dbReference>
<organism evidence="2 3">
    <name type="scientific">Fomitopsis schrenkii</name>
    <name type="common">Brown rot fungus</name>
    <dbReference type="NCBI Taxonomy" id="2126942"/>
    <lineage>
        <taxon>Eukaryota</taxon>
        <taxon>Fungi</taxon>
        <taxon>Dikarya</taxon>
        <taxon>Basidiomycota</taxon>
        <taxon>Agaricomycotina</taxon>
        <taxon>Agaricomycetes</taxon>
        <taxon>Polyporales</taxon>
        <taxon>Fomitopsis</taxon>
    </lineage>
</organism>
<evidence type="ECO:0000313" key="2">
    <source>
        <dbReference type="EMBL" id="EPS96624.1"/>
    </source>
</evidence>
<keyword evidence="3" id="KW-1185">Reference proteome</keyword>
<dbReference type="OrthoDB" id="5519740at2759"/>
<sequence length="113" mass="12220">MSQANLQIVYFIWAPQSTAGDVESKRTANFDAHVAWLQARGAEGTLQYGGAILSEDQKLPLASTPEIAGLMLIVKANDLAAARKFLEEEPYYKAGVWDIANIKVAPVLSSARA</sequence>
<proteinExistence type="predicted"/>
<feature type="domain" description="YCII-related" evidence="1">
    <location>
        <begin position="21"/>
        <end position="103"/>
    </location>
</feature>
<gene>
    <name evidence="2" type="ORF">FOMPIDRAFT_88553</name>
</gene>
<dbReference type="InterPro" id="IPR011008">
    <property type="entry name" value="Dimeric_a/b-barrel"/>
</dbReference>
<dbReference type="Gene3D" id="3.30.70.1060">
    <property type="entry name" value="Dimeric alpha+beta barrel"/>
    <property type="match status" value="1"/>
</dbReference>
<dbReference type="Pfam" id="PF03795">
    <property type="entry name" value="YCII"/>
    <property type="match status" value="1"/>
</dbReference>
<dbReference type="EMBL" id="KE504186">
    <property type="protein sequence ID" value="EPS96624.1"/>
    <property type="molecule type" value="Genomic_DNA"/>
</dbReference>
<reference evidence="2 3" key="1">
    <citation type="journal article" date="2012" name="Science">
        <title>The Paleozoic origin of enzymatic lignin decomposition reconstructed from 31 fungal genomes.</title>
        <authorList>
            <person name="Floudas D."/>
            <person name="Binder M."/>
            <person name="Riley R."/>
            <person name="Barry K."/>
            <person name="Blanchette R.A."/>
            <person name="Henrissat B."/>
            <person name="Martinez A.T."/>
            <person name="Otillar R."/>
            <person name="Spatafora J.W."/>
            <person name="Yadav J.S."/>
            <person name="Aerts A."/>
            <person name="Benoit I."/>
            <person name="Boyd A."/>
            <person name="Carlson A."/>
            <person name="Copeland A."/>
            <person name="Coutinho P.M."/>
            <person name="de Vries R.P."/>
            <person name="Ferreira P."/>
            <person name="Findley K."/>
            <person name="Foster B."/>
            <person name="Gaskell J."/>
            <person name="Glotzer D."/>
            <person name="Gorecki P."/>
            <person name="Heitman J."/>
            <person name="Hesse C."/>
            <person name="Hori C."/>
            <person name="Igarashi K."/>
            <person name="Jurgens J.A."/>
            <person name="Kallen N."/>
            <person name="Kersten P."/>
            <person name="Kohler A."/>
            <person name="Kuees U."/>
            <person name="Kumar T.K.A."/>
            <person name="Kuo A."/>
            <person name="LaButti K."/>
            <person name="Larrondo L.F."/>
            <person name="Lindquist E."/>
            <person name="Ling A."/>
            <person name="Lombard V."/>
            <person name="Lucas S."/>
            <person name="Lundell T."/>
            <person name="Martin R."/>
            <person name="McLaughlin D.J."/>
            <person name="Morgenstern I."/>
            <person name="Morin E."/>
            <person name="Murat C."/>
            <person name="Nagy L.G."/>
            <person name="Nolan M."/>
            <person name="Ohm R.A."/>
            <person name="Patyshakuliyeva A."/>
            <person name="Rokas A."/>
            <person name="Ruiz-Duenas F.J."/>
            <person name="Sabat G."/>
            <person name="Salamov A."/>
            <person name="Samejima M."/>
            <person name="Schmutz J."/>
            <person name="Slot J.C."/>
            <person name="St John F."/>
            <person name="Stenlid J."/>
            <person name="Sun H."/>
            <person name="Sun S."/>
            <person name="Syed K."/>
            <person name="Tsang A."/>
            <person name="Wiebenga A."/>
            <person name="Young D."/>
            <person name="Pisabarro A."/>
            <person name="Eastwood D.C."/>
            <person name="Martin F."/>
            <person name="Cullen D."/>
            <person name="Grigoriev I.V."/>
            <person name="Hibbett D.S."/>
        </authorList>
    </citation>
    <scope>NUCLEOTIDE SEQUENCE</scope>
    <source>
        <strain evidence="3">FP-58527</strain>
    </source>
</reference>
<evidence type="ECO:0000259" key="1">
    <source>
        <dbReference type="Pfam" id="PF03795"/>
    </source>
</evidence>